<evidence type="ECO:0000256" key="2">
    <source>
        <dbReference type="SAM" id="MobiDB-lite"/>
    </source>
</evidence>
<keyword evidence="4" id="KW-1185">Reference proteome</keyword>
<feature type="region of interest" description="Disordered" evidence="2">
    <location>
        <begin position="1456"/>
        <end position="1475"/>
    </location>
</feature>
<dbReference type="PROSITE" id="PS50294">
    <property type="entry name" value="WD_REPEATS_REGION"/>
    <property type="match status" value="4"/>
</dbReference>
<dbReference type="Gene3D" id="2.130.10.10">
    <property type="entry name" value="YVTN repeat-like/Quinoprotein amine dehydrogenase"/>
    <property type="match status" value="3"/>
</dbReference>
<reference evidence="3" key="3">
    <citation type="submission" date="2025-09" db="UniProtKB">
        <authorList>
            <consortium name="Ensembl"/>
        </authorList>
    </citation>
    <scope>IDENTIFICATION</scope>
    <source>
        <strain evidence="3">2N</strain>
    </source>
</reference>
<dbReference type="InterPro" id="IPR027417">
    <property type="entry name" value="P-loop_NTPase"/>
</dbReference>
<dbReference type="eggNOG" id="KOG0279">
    <property type="taxonomic scope" value="Eukaryota"/>
</dbReference>
<dbReference type="Ensembl" id="ENSCPOT00000021800.2">
    <property type="protein sequence ID" value="ENSCPOP00000020000.2"/>
    <property type="gene ID" value="ENSCPOG00000024668.2"/>
</dbReference>
<dbReference type="GO" id="GO:0005730">
    <property type="term" value="C:nucleolus"/>
    <property type="evidence" value="ECO:0007669"/>
    <property type="project" value="Ensembl"/>
</dbReference>
<dbReference type="Bgee" id="ENSCPOG00000024668">
    <property type="expression patterns" value="Expressed in adrenal gland"/>
</dbReference>
<dbReference type="OMA" id="RGVQCVC"/>
<evidence type="ECO:0000313" key="3">
    <source>
        <dbReference type="Ensembl" id="ENSCPOP00000020000.2"/>
    </source>
</evidence>
<dbReference type="Proteomes" id="UP000005447">
    <property type="component" value="Unassembled WGS sequence"/>
</dbReference>
<name>H0WAI8_CAVPO</name>
<dbReference type="InParanoid" id="H0WAI8"/>
<feature type="repeat" description="WD" evidence="1">
    <location>
        <begin position="799"/>
        <end position="840"/>
    </location>
</feature>
<feature type="repeat" description="WD" evidence="1">
    <location>
        <begin position="1050"/>
        <end position="1091"/>
    </location>
</feature>
<proteinExistence type="predicted"/>
<dbReference type="GO" id="GO:0005829">
    <property type="term" value="C:cytosol"/>
    <property type="evidence" value="ECO:0007669"/>
    <property type="project" value="Ensembl"/>
</dbReference>
<dbReference type="eggNOG" id="KOG3602">
    <property type="taxonomic scope" value="Eukaryota"/>
</dbReference>
<protein>
    <submittedName>
        <fullName evidence="3">NACHT and WD repeat domain containing 1</fullName>
    </submittedName>
</protein>
<dbReference type="InterPro" id="IPR015943">
    <property type="entry name" value="WD40/YVTN_repeat-like_dom_sf"/>
</dbReference>
<gene>
    <name evidence="3" type="primary">NWD1</name>
</gene>
<dbReference type="SUPFAM" id="SSF50978">
    <property type="entry name" value="WD40 repeat-like"/>
    <property type="match status" value="1"/>
</dbReference>
<dbReference type="PROSITE" id="PS50082">
    <property type="entry name" value="WD_REPEATS_2"/>
    <property type="match status" value="5"/>
</dbReference>
<dbReference type="Pfam" id="PF00400">
    <property type="entry name" value="WD40"/>
    <property type="match status" value="5"/>
</dbReference>
<dbReference type="SMART" id="SM00320">
    <property type="entry name" value="WD40"/>
    <property type="match status" value="7"/>
</dbReference>
<accession>H0WAI8</accession>
<dbReference type="Gene3D" id="3.40.50.300">
    <property type="entry name" value="P-loop containing nucleotide triphosphate hydrolases"/>
    <property type="match status" value="1"/>
</dbReference>
<dbReference type="GO" id="GO:0010628">
    <property type="term" value="P:positive regulation of gene expression"/>
    <property type="evidence" value="ECO:0007669"/>
    <property type="project" value="Ensembl"/>
</dbReference>
<evidence type="ECO:0000256" key="1">
    <source>
        <dbReference type="PROSITE-ProRule" id="PRU00221"/>
    </source>
</evidence>
<dbReference type="FunCoup" id="H0WAI8">
    <property type="interactions" value="535"/>
</dbReference>
<sequence>MDAEREALLGTACPELLTICQKHGLPFEVIDLRWGLRNSEAAEQLTVDLCLEELERCQRTSLGPAFVALVGDQYGPCPVPRRIEEKEWEVLRAQLSTRPRDLELLIRCFRRDENSVPPSYVLQAVGNEEATGPDEPTLTSALRTAAQEAQRLGLISQEQWQRYHHSGLQWELELGLLSGAPGAMAFLREIPELDRHLLQDCALAVVDRLPDGCVDVAAQDVLSGLKQRMTQERPGALRVLRLPWARDLVNPKNKAHACYLHELGEQFVKGASLQLLQRLRELPPNPPGPARLFEDIRHHLWQGAQATRTFIGRQELLVRLGQRLRQDDGHSHGPLVLGGTPGVGKTTVLCKLAEQAAGLLGRKTVTVLRLLGTSQGSSDARGLLAGLCLQLCLAFGLPTPPSQVLQAHARLAHFFHVLLHTVSRRNFESLVILLDAVDDLDPGHPAQAIPWLPVVCPPRVHLILSACSGWHGALDAHAVPGLGVGACAGTLDKWPGGRGNGGGCMRDAGHLAVQSWPLCSDPSPRHGLSEAELKDVLSLDDEALLAAYRDWTPPSQEMLRFPPLLWVRLRQDLGHYLVQRPMHGTTLLAIAHRQLAEVVQARYLSPAKAAARHHVLADFFSGAWSQGTKKHITLLCVGRPQSLDRKVAPQPLWFSDSVANERKLAELPYHLLGAGRKEELLRDVLGDMSWLSCRVLSGGLDALLDDVDLCMPHVDGPELGLVRETLELCRPALELRGAEKSVLYTELLARLQASAPLYPVLVGPLCQQAQAWLHACPFPLLVPLAGCLTPPGGPLYATLTGCHRGVTALAWSPEEQRLVVGAQDGMVTVWDVQKQRVSYVLMGHTGEVMCVAVLARGTLAISASRDRSLCLWHLLSGRERWTQRDVGLPDSQPFSLCVDEVHGVVYAVSAWSLQTSELVFRILGDTANPCVCTAVLVSRARLLTLSKSGAVSMWSSATGQLQGTWSLSTTPEETLTCVVPIQQQGRVIAGFRSGSLTVVMHRDRLLDRLPEAPRFLVLAEDESLLAAGFGTRVRVFLADSEGFHRFPAADLEHEDVVETAVFGLQNNLLVTGSQDGLVQVWSLSEQGVLLDVLESTGGPVNLLVHAGTLVASASRQSSSLRVWDLSNLQQPRHPVAFLDRTGLAAVSHHGRYVYFPKVGDKSKITVWDVAEGEVQDVLDVSSEVRCLEVAEGPKLLLAGLASGAMLGFPLDARQDVLCVPPPEAHKPVVGMALSKREDRLAIAYDNIVLVLDVVPGDPCPAIEGPVCIFYTQLPETVTSVAVLDDCRVLYGMTSGNLFLYACTNSQVFPLEAHGSPITCVDVSHSELLAVSGSQEGRLCLWDLRACECSSYCPGVRCACFSKDDKYVFSGLEDRSVIVWSVLDGTLLASQFVHAVVTRIIPTSNGFIAPTSHGYILRQRFQCPASWASQQYPLRNFQKAVWRVKCRQRQELAAGALQDSSEGAQGRKPKPNKRSQVCLIV</sequence>
<dbReference type="SUPFAM" id="SSF52540">
    <property type="entry name" value="P-loop containing nucleoside triphosphate hydrolases"/>
    <property type="match status" value="1"/>
</dbReference>
<dbReference type="GeneTree" id="ENSGT00940000161635"/>
<keyword evidence="1" id="KW-0853">WD repeat</keyword>
<feature type="repeat" description="WD" evidence="1">
    <location>
        <begin position="1355"/>
        <end position="1389"/>
    </location>
</feature>
<reference evidence="3" key="2">
    <citation type="submission" date="2025-08" db="UniProtKB">
        <authorList>
            <consortium name="Ensembl"/>
        </authorList>
    </citation>
    <scope>IDENTIFICATION</scope>
    <source>
        <strain evidence="3">2N</strain>
    </source>
</reference>
<reference evidence="4" key="1">
    <citation type="journal article" date="2011" name="Nature">
        <title>A high-resolution map of human evolutionary constraint using 29 mammals.</title>
        <authorList>
            <person name="Lindblad-Toh K."/>
            <person name="Garber M."/>
            <person name="Zuk O."/>
            <person name="Lin M.F."/>
            <person name="Parker B.J."/>
            <person name="Washietl S."/>
            <person name="Kheradpour P."/>
            <person name="Ernst J."/>
            <person name="Jordan G."/>
            <person name="Mauceli E."/>
            <person name="Ward L.D."/>
            <person name="Lowe C.B."/>
            <person name="Holloway A.K."/>
            <person name="Clamp M."/>
            <person name="Gnerre S."/>
            <person name="Alfoldi J."/>
            <person name="Beal K."/>
            <person name="Chang J."/>
            <person name="Clawson H."/>
            <person name="Cuff J."/>
            <person name="Di Palma F."/>
            <person name="Fitzgerald S."/>
            <person name="Flicek P."/>
            <person name="Guttman M."/>
            <person name="Hubisz M.J."/>
            <person name="Jaffe D.B."/>
            <person name="Jungreis I."/>
            <person name="Kent W.J."/>
            <person name="Kostka D."/>
            <person name="Lara M."/>
            <person name="Martins A.L."/>
            <person name="Massingham T."/>
            <person name="Moltke I."/>
            <person name="Raney B.J."/>
            <person name="Rasmussen M.D."/>
            <person name="Robinson J."/>
            <person name="Stark A."/>
            <person name="Vilella A.J."/>
            <person name="Wen J."/>
            <person name="Xie X."/>
            <person name="Zody M.C."/>
            <person name="Baldwin J."/>
            <person name="Bloom T."/>
            <person name="Chin C.W."/>
            <person name="Heiman D."/>
            <person name="Nicol R."/>
            <person name="Nusbaum C."/>
            <person name="Young S."/>
            <person name="Wilkinson J."/>
            <person name="Worley K.C."/>
            <person name="Kovar C.L."/>
            <person name="Muzny D.M."/>
            <person name="Gibbs R.A."/>
            <person name="Cree A."/>
            <person name="Dihn H.H."/>
            <person name="Fowler G."/>
            <person name="Jhangiani S."/>
            <person name="Joshi V."/>
            <person name="Lee S."/>
            <person name="Lewis L.R."/>
            <person name="Nazareth L.V."/>
            <person name="Okwuonu G."/>
            <person name="Santibanez J."/>
            <person name="Warren W.C."/>
            <person name="Mardis E.R."/>
            <person name="Weinstock G.M."/>
            <person name="Wilson R.K."/>
            <person name="Delehaunty K."/>
            <person name="Dooling D."/>
            <person name="Fronik C."/>
            <person name="Fulton L."/>
            <person name="Fulton B."/>
            <person name="Graves T."/>
            <person name="Minx P."/>
            <person name="Sodergren E."/>
            <person name="Birney E."/>
            <person name="Margulies E.H."/>
            <person name="Herrero J."/>
            <person name="Green E.D."/>
            <person name="Haussler D."/>
            <person name="Siepel A."/>
            <person name="Goldman N."/>
            <person name="Pollard K.S."/>
            <person name="Pedersen J.S."/>
            <person name="Lander E.S."/>
            <person name="Kellis M."/>
        </authorList>
    </citation>
    <scope>NUCLEOTIDE SEQUENCE [LARGE SCALE GENOMIC DNA]</scope>
    <source>
        <strain evidence="4">2N</strain>
    </source>
</reference>
<dbReference type="InterPro" id="IPR001680">
    <property type="entry name" value="WD40_rpt"/>
</dbReference>
<dbReference type="PANTHER" id="PTHR45013:SF1">
    <property type="entry name" value="NACHT DOMAIN- AND WD REPEAT-CONTAINING PROTEIN 1"/>
    <property type="match status" value="1"/>
</dbReference>
<organism evidence="3 4">
    <name type="scientific">Cavia porcellus</name>
    <name type="common">Guinea pig</name>
    <dbReference type="NCBI Taxonomy" id="10141"/>
    <lineage>
        <taxon>Eukaryota</taxon>
        <taxon>Metazoa</taxon>
        <taxon>Chordata</taxon>
        <taxon>Craniata</taxon>
        <taxon>Vertebrata</taxon>
        <taxon>Euteleostomi</taxon>
        <taxon>Mammalia</taxon>
        <taxon>Eutheria</taxon>
        <taxon>Euarchontoglires</taxon>
        <taxon>Glires</taxon>
        <taxon>Rodentia</taxon>
        <taxon>Hystricomorpha</taxon>
        <taxon>Caviidae</taxon>
        <taxon>Cavia</taxon>
    </lineage>
</organism>
<evidence type="ECO:0000313" key="4">
    <source>
        <dbReference type="Proteomes" id="UP000005447"/>
    </source>
</evidence>
<feature type="repeat" description="WD" evidence="1">
    <location>
        <begin position="1310"/>
        <end position="1344"/>
    </location>
</feature>
<dbReference type="SUPFAM" id="SSF69322">
    <property type="entry name" value="Tricorn protease domain 2"/>
    <property type="match status" value="1"/>
</dbReference>
<dbReference type="STRING" id="10141.ENSCPOP00000020000"/>
<dbReference type="PANTHER" id="PTHR45013">
    <property type="entry name" value="NACHT DOMAIN- AND WD REPEAT-CONTAINING PROTEIN 1"/>
    <property type="match status" value="1"/>
</dbReference>
<dbReference type="EMBL" id="AAKN02049175">
    <property type="status" value="NOT_ANNOTATED_CDS"/>
    <property type="molecule type" value="Genomic_DNA"/>
</dbReference>
<feature type="repeat" description="WD" evidence="1">
    <location>
        <begin position="841"/>
        <end position="882"/>
    </location>
</feature>
<dbReference type="HOGENOM" id="CLU_004890_1_0_1"/>
<dbReference type="InterPro" id="IPR036322">
    <property type="entry name" value="WD40_repeat_dom_sf"/>
</dbReference>
<dbReference type="VEuPathDB" id="HostDB:ENSCPOG00000024668"/>
<dbReference type="InterPro" id="IPR043365">
    <property type="entry name" value="NWD1"/>
</dbReference>